<dbReference type="AlphaFoldDB" id="A0A242KBY9"/>
<dbReference type="RefSeq" id="WP_170924679.1">
    <property type="nucleotide sequence ID" value="NZ_CP147247.1"/>
</dbReference>
<evidence type="ECO:0000313" key="2">
    <source>
        <dbReference type="EMBL" id="OTP18685.1"/>
    </source>
</evidence>
<dbReference type="Proteomes" id="UP000195141">
    <property type="component" value="Chromosome"/>
</dbReference>
<dbReference type="EMBL" id="NGMM01000001">
    <property type="protein sequence ID" value="OTP18685.1"/>
    <property type="molecule type" value="Genomic_DNA"/>
</dbReference>
<sequence length="86" mass="9830">MKICQSCGMGIEQDEQKGTNVDATLSEEYCIFCFKDGAFTNDLTIDQYVEIGLDYSPEYQAAGTEEEKTRIKVQARTYLATLKRWK</sequence>
<accession>A0A242KBY9</accession>
<feature type="domain" description="Putative zinc ribbon" evidence="1">
    <location>
        <begin position="3"/>
        <end position="86"/>
    </location>
</feature>
<evidence type="ECO:0000313" key="3">
    <source>
        <dbReference type="EMBL" id="WYJ88745.1"/>
    </source>
</evidence>
<organism evidence="2">
    <name type="scientific">Candidatus Enterococcus clewellii</name>
    <dbReference type="NCBI Taxonomy" id="1834193"/>
    <lineage>
        <taxon>Bacteria</taxon>
        <taxon>Bacillati</taxon>
        <taxon>Bacillota</taxon>
        <taxon>Bacilli</taxon>
        <taxon>Lactobacillales</taxon>
        <taxon>Enterococcaceae</taxon>
        <taxon>Enterococcus</taxon>
    </lineage>
</organism>
<reference evidence="3" key="2">
    <citation type="submission" date="2017-05" db="EMBL/GenBank/DDBJ databases">
        <authorList>
            <consortium name="The Broad Institute Genomics Platform"/>
            <consortium name="The Broad Institute Genomic Center for Infectious Diseases"/>
            <person name="Earl A."/>
            <person name="Manson A."/>
            <person name="Schwartman J."/>
            <person name="Gilmore M."/>
            <person name="Abouelleil A."/>
            <person name="Cao P."/>
            <person name="Chapman S."/>
            <person name="Cusick C."/>
            <person name="Shea T."/>
            <person name="Young S."/>
            <person name="Neafsey D."/>
            <person name="Nusbaum C."/>
            <person name="Birren B."/>
        </authorList>
    </citation>
    <scope>NUCLEOTIDE SEQUENCE</scope>
    <source>
        <strain evidence="3">9E7_DIV0242</strain>
    </source>
</reference>
<dbReference type="EMBL" id="CP147247">
    <property type="protein sequence ID" value="WYJ88745.1"/>
    <property type="molecule type" value="Genomic_DNA"/>
</dbReference>
<proteinExistence type="predicted"/>
<dbReference type="Pfam" id="PF12674">
    <property type="entry name" value="Zn_ribbon_2"/>
    <property type="match status" value="1"/>
</dbReference>
<evidence type="ECO:0000259" key="1">
    <source>
        <dbReference type="Pfam" id="PF12674"/>
    </source>
</evidence>
<keyword evidence="4" id="KW-1185">Reference proteome</keyword>
<reference evidence="3" key="3">
    <citation type="submission" date="2024-03" db="EMBL/GenBank/DDBJ databases">
        <title>The Genome Sequence of Enterococcus sp. DIV0242b.</title>
        <authorList>
            <consortium name="The Broad Institute Genomics Platform"/>
            <consortium name="The Broad Institute Microbial Omics Core"/>
            <consortium name="The Broad Institute Genomic Center for Infectious Diseases"/>
            <person name="Earl A."/>
            <person name="Manson A."/>
            <person name="Gilmore M."/>
            <person name="Schwartman J."/>
            <person name="Shea T."/>
            <person name="Abouelleil A."/>
            <person name="Cao P."/>
            <person name="Chapman S."/>
            <person name="Cusick C."/>
            <person name="Young S."/>
            <person name="Neafsey D."/>
            <person name="Nusbaum C."/>
            <person name="Birren B."/>
        </authorList>
    </citation>
    <scope>NUCLEOTIDE SEQUENCE</scope>
    <source>
        <strain evidence="3">9E7_DIV0242</strain>
    </source>
</reference>
<gene>
    <name evidence="3" type="ORF">A5888_000464</name>
    <name evidence="2" type="ORF">A5888_000499</name>
</gene>
<reference evidence="2" key="1">
    <citation type="submission" date="2017-05" db="EMBL/GenBank/DDBJ databases">
        <title>The Genome Sequence of Enterococcus sp. 9E7_DIV0242.</title>
        <authorList>
            <consortium name="The Broad Institute Genomics Platform"/>
            <consortium name="The Broad Institute Genomic Center for Infectious Diseases"/>
            <person name="Earl A."/>
            <person name="Manson A."/>
            <person name="Schwartman J."/>
            <person name="Gilmore M."/>
            <person name="Abouelleil A."/>
            <person name="Cao P."/>
            <person name="Chapman S."/>
            <person name="Cusick C."/>
            <person name="Shea T."/>
            <person name="Young S."/>
            <person name="Neafsey D."/>
            <person name="Nusbaum C."/>
            <person name="Birren B."/>
        </authorList>
    </citation>
    <scope>NUCLEOTIDE SEQUENCE [LARGE SCALE GENOMIC DNA]</scope>
    <source>
        <strain evidence="2">9E7_DIV0242</strain>
    </source>
</reference>
<name>A0A242KBY9_9ENTE</name>
<evidence type="ECO:0000313" key="4">
    <source>
        <dbReference type="Proteomes" id="UP000195141"/>
    </source>
</evidence>
<dbReference type="InterPro" id="IPR025868">
    <property type="entry name" value="Zn_ribbon_dom_put"/>
</dbReference>
<protein>
    <recommendedName>
        <fullName evidence="1">Putative zinc ribbon domain-containing protein</fullName>
    </recommendedName>
</protein>